<evidence type="ECO:0000313" key="2">
    <source>
        <dbReference type="EMBL" id="GIP17150.1"/>
    </source>
</evidence>
<evidence type="ECO:0000256" key="1">
    <source>
        <dbReference type="SAM" id="Phobius"/>
    </source>
</evidence>
<evidence type="ECO:0000313" key="3">
    <source>
        <dbReference type="Proteomes" id="UP000683139"/>
    </source>
</evidence>
<accession>A0A920CY94</accession>
<evidence type="ECO:0008006" key="4">
    <source>
        <dbReference type="Google" id="ProtNLM"/>
    </source>
</evidence>
<comment type="caution">
    <text evidence="2">The sequence shown here is derived from an EMBL/GenBank/DDBJ whole genome shotgun (WGS) entry which is preliminary data.</text>
</comment>
<proteinExistence type="predicted"/>
<gene>
    <name evidence="2" type="ORF">J40TS1_27920</name>
</gene>
<feature type="transmembrane region" description="Helical" evidence="1">
    <location>
        <begin position="33"/>
        <end position="58"/>
    </location>
</feature>
<organism evidence="2 3">
    <name type="scientific">Paenibacillus montaniterrae</name>
    <dbReference type="NCBI Taxonomy" id="429341"/>
    <lineage>
        <taxon>Bacteria</taxon>
        <taxon>Bacillati</taxon>
        <taxon>Bacillota</taxon>
        <taxon>Bacilli</taxon>
        <taxon>Bacillales</taxon>
        <taxon>Paenibacillaceae</taxon>
        <taxon>Paenibacillus</taxon>
    </lineage>
</organism>
<keyword evidence="1" id="KW-1133">Transmembrane helix</keyword>
<dbReference type="AlphaFoldDB" id="A0A920CY94"/>
<dbReference type="Proteomes" id="UP000683139">
    <property type="component" value="Unassembled WGS sequence"/>
</dbReference>
<protein>
    <recommendedName>
        <fullName evidence="4">Pilus assembly protein</fullName>
    </recommendedName>
</protein>
<name>A0A920CY94_9BACL</name>
<keyword evidence="1" id="KW-0472">Membrane</keyword>
<keyword evidence="3" id="KW-1185">Reference proteome</keyword>
<reference evidence="2" key="1">
    <citation type="submission" date="2021-03" db="EMBL/GenBank/DDBJ databases">
        <title>Antimicrobial resistance genes in bacteria isolated from Japanese honey, and their potential for conferring macrolide and lincosamide resistance in the American foulbrood pathogen Paenibacillus larvae.</title>
        <authorList>
            <person name="Okamoto M."/>
            <person name="Kumagai M."/>
            <person name="Kanamori H."/>
            <person name="Takamatsu D."/>
        </authorList>
    </citation>
    <scope>NUCLEOTIDE SEQUENCE</scope>
    <source>
        <strain evidence="2">J40TS1</strain>
    </source>
</reference>
<dbReference type="EMBL" id="BOSE01000004">
    <property type="protein sequence ID" value="GIP17150.1"/>
    <property type="molecule type" value="Genomic_DNA"/>
</dbReference>
<sequence length="322" mass="35983">MLIKDPSSFPLRIKRKSRQLANEDGSITFEAALVMPLFIVFLFFFYVLIMAISAQMALQQLASQSAQRLANYIHPVALTSNYINNELLPNEQGSYRNADEGVAELVYELGEMLPHPLDTIVKEGAKGNYWPATNLATTVIGQELLEQLIVGSAQHPVLDKKGIKLVYLQLPDLIHNSNHDVIVALQYDLPFSLPFFGHTLSVREQAMQRVWLPDALAAGYEINESEEEAYIYITSIEPNPLKPGRKATIKAITLPSSSISLDVFYKSGSSVAKNLGVTTSNEKGEVEWTWHVSGNTTPGQWMLELTLTEQQAKLKHPFEVRK</sequence>
<dbReference type="RefSeq" id="WP_213516106.1">
    <property type="nucleotide sequence ID" value="NZ_BOSE01000004.1"/>
</dbReference>
<keyword evidence="1" id="KW-0812">Transmembrane</keyword>